<reference evidence="1" key="1">
    <citation type="journal article" date="2021" name="Mol. Plant Microbe Interact.">
        <title>Complete Genome Sequence of the Plant-Pathogenic Fungus Colletotrichum lupini.</title>
        <authorList>
            <person name="Baroncelli R."/>
            <person name="Pensec F."/>
            <person name="Da Lio D."/>
            <person name="Boufleur T."/>
            <person name="Vicente I."/>
            <person name="Sarrocco S."/>
            <person name="Picot A."/>
            <person name="Baraldi E."/>
            <person name="Sukno S."/>
            <person name="Thon M."/>
            <person name="Le Floch G."/>
        </authorList>
    </citation>
    <scope>NUCLEOTIDE SEQUENCE</scope>
    <source>
        <strain evidence="1">IMI 504893</strain>
    </source>
</reference>
<dbReference type="RefSeq" id="XP_049143058.1">
    <property type="nucleotide sequence ID" value="XM_049285915.1"/>
</dbReference>
<keyword evidence="2" id="KW-1185">Reference proteome</keyword>
<protein>
    <submittedName>
        <fullName evidence="1">Uncharacterized protein</fullName>
    </submittedName>
</protein>
<dbReference type="GeneID" id="73340925"/>
<dbReference type="KEGG" id="clup:CLUP02_06918"/>
<dbReference type="EMBL" id="CP019475">
    <property type="protein sequence ID" value="UQC81432.1"/>
    <property type="molecule type" value="Genomic_DNA"/>
</dbReference>
<accession>A0A9Q8SQ07</accession>
<sequence>MESKKKTGLGRRKAASYIDLDVWDPGCHPPPIWLMVCQDGVNLVEQHGELLRHRTTQINKGSRPSPAGCGRLAEQEPCLATLAPDELPLFGSCLRLKVQLG</sequence>
<dbReference type="AlphaFoldDB" id="A0A9Q8SQ07"/>
<evidence type="ECO:0000313" key="1">
    <source>
        <dbReference type="EMBL" id="UQC81432.1"/>
    </source>
</evidence>
<dbReference type="Proteomes" id="UP000830671">
    <property type="component" value="Chromosome 3"/>
</dbReference>
<evidence type="ECO:0000313" key="2">
    <source>
        <dbReference type="Proteomes" id="UP000830671"/>
    </source>
</evidence>
<organism evidence="1 2">
    <name type="scientific">Colletotrichum lupini</name>
    <dbReference type="NCBI Taxonomy" id="145971"/>
    <lineage>
        <taxon>Eukaryota</taxon>
        <taxon>Fungi</taxon>
        <taxon>Dikarya</taxon>
        <taxon>Ascomycota</taxon>
        <taxon>Pezizomycotina</taxon>
        <taxon>Sordariomycetes</taxon>
        <taxon>Hypocreomycetidae</taxon>
        <taxon>Glomerellales</taxon>
        <taxon>Glomerellaceae</taxon>
        <taxon>Colletotrichum</taxon>
        <taxon>Colletotrichum acutatum species complex</taxon>
    </lineage>
</organism>
<name>A0A9Q8SQ07_9PEZI</name>
<gene>
    <name evidence="1" type="ORF">CLUP02_06918</name>
</gene>
<proteinExistence type="predicted"/>